<dbReference type="PANTHER" id="PTHR30160">
    <property type="entry name" value="TETRAACYLDISACCHARIDE 4'-KINASE-RELATED"/>
    <property type="match status" value="1"/>
</dbReference>
<dbReference type="InterPro" id="IPR002201">
    <property type="entry name" value="Glyco_trans_9"/>
</dbReference>
<evidence type="ECO:0000313" key="3">
    <source>
        <dbReference type="EMBL" id="RCG32077.1"/>
    </source>
</evidence>
<dbReference type="SUPFAM" id="SSF53756">
    <property type="entry name" value="UDP-Glycosyltransferase/glycogen phosphorylase"/>
    <property type="match status" value="1"/>
</dbReference>
<dbReference type="RefSeq" id="WP_114027692.1">
    <property type="nucleotide sequence ID" value="NZ_QOIL01000003.1"/>
</dbReference>
<organism evidence="3 4">
    <name type="scientific">Sphaerisporangium album</name>
    <dbReference type="NCBI Taxonomy" id="509200"/>
    <lineage>
        <taxon>Bacteria</taxon>
        <taxon>Bacillati</taxon>
        <taxon>Actinomycetota</taxon>
        <taxon>Actinomycetes</taxon>
        <taxon>Streptosporangiales</taxon>
        <taxon>Streptosporangiaceae</taxon>
        <taxon>Sphaerisporangium</taxon>
    </lineage>
</organism>
<protein>
    <submittedName>
        <fullName evidence="3">Glycosyltransferase family 9 protein</fullName>
    </submittedName>
</protein>
<keyword evidence="4" id="KW-1185">Reference proteome</keyword>
<dbReference type="InterPro" id="IPR051199">
    <property type="entry name" value="LPS_LOS_Heptosyltrfase"/>
</dbReference>
<dbReference type="PANTHER" id="PTHR30160:SF1">
    <property type="entry name" value="LIPOPOLYSACCHARIDE 1,2-N-ACETYLGLUCOSAMINETRANSFERASE-RELATED"/>
    <property type="match status" value="1"/>
</dbReference>
<name>A0A367FQT7_9ACTN</name>
<sequence length="298" mass="31315">MSVALVLRALGVGELLTAVPALRALHRGGLSVVLAAPGGLRDLALLSGAVGGVIPTRGPEELVWDGRRLDLAVNMQGRGPRSHHLVMDLHPRRLWAFAHPSLPRLKGPTWREHEHEVARWCRLVTWYGSRADPGDLGLAVPHCPNPAPGAVVIHPGRGRAAGRWPHERFAEVARTMAADGLPVVVTGSRRERPLALLVAAQARLSPRDVLAGRVSLLELCALVAGARLVVSADAGVAQVATAYGTPSVVVFAPESPARWGPPAGRPWHRALAGGTDPAAVSVAQVVTAAREVLSASVP</sequence>
<evidence type="ECO:0000256" key="2">
    <source>
        <dbReference type="ARBA" id="ARBA00022679"/>
    </source>
</evidence>
<dbReference type="GO" id="GO:0009244">
    <property type="term" value="P:lipopolysaccharide core region biosynthetic process"/>
    <property type="evidence" value="ECO:0007669"/>
    <property type="project" value="TreeGrafter"/>
</dbReference>
<reference evidence="3 4" key="1">
    <citation type="submission" date="2018-06" db="EMBL/GenBank/DDBJ databases">
        <title>Sphaerisporangium craniellae sp. nov., isolated from a marine sponge in the South China Sea.</title>
        <authorList>
            <person name="Li L."/>
        </authorList>
    </citation>
    <scope>NUCLEOTIDE SEQUENCE [LARGE SCALE GENOMIC DNA]</scope>
    <source>
        <strain evidence="3 4">CCTCC AA 208026</strain>
    </source>
</reference>
<dbReference type="EMBL" id="QOIL01000003">
    <property type="protein sequence ID" value="RCG32077.1"/>
    <property type="molecule type" value="Genomic_DNA"/>
</dbReference>
<evidence type="ECO:0000256" key="1">
    <source>
        <dbReference type="ARBA" id="ARBA00022676"/>
    </source>
</evidence>
<dbReference type="GO" id="GO:0005829">
    <property type="term" value="C:cytosol"/>
    <property type="evidence" value="ECO:0007669"/>
    <property type="project" value="TreeGrafter"/>
</dbReference>
<evidence type="ECO:0000313" key="4">
    <source>
        <dbReference type="Proteomes" id="UP000253094"/>
    </source>
</evidence>
<dbReference type="Gene3D" id="3.40.50.2000">
    <property type="entry name" value="Glycogen Phosphorylase B"/>
    <property type="match status" value="1"/>
</dbReference>
<comment type="caution">
    <text evidence="3">The sequence shown here is derived from an EMBL/GenBank/DDBJ whole genome shotgun (WGS) entry which is preliminary data.</text>
</comment>
<dbReference type="CDD" id="cd03789">
    <property type="entry name" value="GT9_LPS_heptosyltransferase"/>
    <property type="match status" value="1"/>
</dbReference>
<dbReference type="Pfam" id="PF01075">
    <property type="entry name" value="Glyco_transf_9"/>
    <property type="match status" value="1"/>
</dbReference>
<proteinExistence type="predicted"/>
<dbReference type="OrthoDB" id="9807356at2"/>
<dbReference type="GO" id="GO:0008713">
    <property type="term" value="F:ADP-heptose-lipopolysaccharide heptosyltransferase activity"/>
    <property type="evidence" value="ECO:0007669"/>
    <property type="project" value="TreeGrafter"/>
</dbReference>
<dbReference type="Proteomes" id="UP000253094">
    <property type="component" value="Unassembled WGS sequence"/>
</dbReference>
<gene>
    <name evidence="3" type="ORF">DQ384_06015</name>
</gene>
<keyword evidence="1" id="KW-0328">Glycosyltransferase</keyword>
<keyword evidence="2 3" id="KW-0808">Transferase</keyword>
<accession>A0A367FQT7</accession>
<dbReference type="AlphaFoldDB" id="A0A367FQT7"/>